<evidence type="ECO:0000256" key="3">
    <source>
        <dbReference type="ARBA" id="ARBA00022679"/>
    </source>
</evidence>
<dbReference type="AlphaFoldDB" id="A0A165FBP5"/>
<evidence type="ECO:0000313" key="8">
    <source>
        <dbReference type="EMBL" id="KZE32732.1"/>
    </source>
</evidence>
<dbReference type="PROSITE" id="PS51186">
    <property type="entry name" value="GNAT"/>
    <property type="match status" value="1"/>
</dbReference>
<comment type="subcellular location">
    <subcellularLocation>
        <location evidence="5 6">Cytoplasm</location>
    </subcellularLocation>
</comment>
<dbReference type="SUPFAM" id="SSF55729">
    <property type="entry name" value="Acyl-CoA N-acyltransferases (Nat)"/>
    <property type="match status" value="1"/>
</dbReference>
<keyword evidence="4 5" id="KW-0012">Acyltransferase</keyword>
<dbReference type="InterPro" id="IPR050680">
    <property type="entry name" value="YpeA/RimI_acetyltransf"/>
</dbReference>
<dbReference type="EC" id="2.3.1.266" evidence="5 6"/>
<dbReference type="HAMAP" id="MF_02210">
    <property type="entry name" value="RimI"/>
    <property type="match status" value="1"/>
</dbReference>
<dbReference type="InterPro" id="IPR006464">
    <property type="entry name" value="AcTrfase_RimI/Ard1"/>
</dbReference>
<reference evidence="9" key="1">
    <citation type="submission" date="2016-01" db="EMBL/GenBank/DDBJ databases">
        <title>Draft genome of Chromobacterium sp. F49.</title>
        <authorList>
            <person name="Hong K.W."/>
        </authorList>
    </citation>
    <scope>NUCLEOTIDE SEQUENCE [LARGE SCALE GENOMIC DNA]</scope>
    <source>
        <strain evidence="9">CN10</strain>
    </source>
</reference>
<dbReference type="PANTHER" id="PTHR43420:SF51">
    <property type="entry name" value="PEPTIDYL-LYSINE N-ACETYLTRANSFERASE YIAC"/>
    <property type="match status" value="1"/>
</dbReference>
<dbReference type="CDD" id="cd04301">
    <property type="entry name" value="NAT_SF"/>
    <property type="match status" value="1"/>
</dbReference>
<feature type="domain" description="N-acetyltransferase" evidence="7">
    <location>
        <begin position="1"/>
        <end position="145"/>
    </location>
</feature>
<dbReference type="GO" id="GO:0005737">
    <property type="term" value="C:cytoplasm"/>
    <property type="evidence" value="ECO:0007669"/>
    <property type="project" value="UniProtKB-SubCell"/>
</dbReference>
<evidence type="ECO:0000256" key="2">
    <source>
        <dbReference type="ARBA" id="ARBA00022490"/>
    </source>
</evidence>
<evidence type="ECO:0000313" key="9">
    <source>
        <dbReference type="Proteomes" id="UP000076625"/>
    </source>
</evidence>
<dbReference type="Proteomes" id="UP000076625">
    <property type="component" value="Unassembled WGS sequence"/>
</dbReference>
<feature type="active site" description="Proton acceptor" evidence="5">
    <location>
        <position position="102"/>
    </location>
</feature>
<keyword evidence="2 5" id="KW-0963">Cytoplasm</keyword>
<comment type="catalytic activity">
    <reaction evidence="5 6">
        <text>N-terminal L-alanyl-[ribosomal protein bS18] + acetyl-CoA = N-terminal N(alpha)-acetyl-L-alanyl-[ribosomal protein bS18] + CoA + H(+)</text>
        <dbReference type="Rhea" id="RHEA:43756"/>
        <dbReference type="Rhea" id="RHEA-COMP:10676"/>
        <dbReference type="Rhea" id="RHEA-COMP:10677"/>
        <dbReference type="ChEBI" id="CHEBI:15378"/>
        <dbReference type="ChEBI" id="CHEBI:57287"/>
        <dbReference type="ChEBI" id="CHEBI:57288"/>
        <dbReference type="ChEBI" id="CHEBI:64718"/>
        <dbReference type="ChEBI" id="CHEBI:83683"/>
        <dbReference type="EC" id="2.3.1.266"/>
    </reaction>
</comment>
<evidence type="ECO:0000256" key="6">
    <source>
        <dbReference type="RuleBase" id="RU363094"/>
    </source>
</evidence>
<dbReference type="InterPro" id="IPR043690">
    <property type="entry name" value="RimI"/>
</dbReference>
<sequence>MTLRPALAAEADALAALEAGATAHGWRARQYRDSFAAGHELIVLDVDGEAAGVAVWMLVIDEAELLNIVVAAPQQGRGHGRRLLDATVAGARAAGARRLLLEVRESNAPARALYLSAGFVETGLRKHYYPAENGREHAVLMELAL</sequence>
<comment type="caution">
    <text evidence="5">Lacks conserved residue(s) required for the propagation of feature annotation.</text>
</comment>
<comment type="caution">
    <text evidence="8">The sequence shown here is derived from an EMBL/GenBank/DDBJ whole genome shotgun (WGS) entry which is preliminary data.</text>
</comment>
<evidence type="ECO:0000256" key="5">
    <source>
        <dbReference type="HAMAP-Rule" id="MF_02210"/>
    </source>
</evidence>
<dbReference type="Gene3D" id="3.40.630.30">
    <property type="match status" value="1"/>
</dbReference>
<comment type="function">
    <text evidence="5 6">Acetylates the N-terminal alanine of ribosomal protein bS18.</text>
</comment>
<dbReference type="PANTHER" id="PTHR43420">
    <property type="entry name" value="ACETYLTRANSFERASE"/>
    <property type="match status" value="1"/>
</dbReference>
<dbReference type="InterPro" id="IPR000182">
    <property type="entry name" value="GNAT_dom"/>
</dbReference>
<dbReference type="STRING" id="1452487.AVW16_10105"/>
<evidence type="ECO:0000259" key="7">
    <source>
        <dbReference type="PROSITE" id="PS51186"/>
    </source>
</evidence>
<keyword evidence="3 5" id="KW-0808">Transferase</keyword>
<dbReference type="OrthoDB" id="9796919at2"/>
<protein>
    <recommendedName>
        <fullName evidence="5 6">[Ribosomal protein bS18]-alanine N-acetyltransferase</fullName>
        <ecNumber evidence="5 6">2.3.1.266</ecNumber>
    </recommendedName>
</protein>
<dbReference type="RefSeq" id="WP_066611608.1">
    <property type="nucleotide sequence ID" value="NZ_LQQU01000017.1"/>
</dbReference>
<keyword evidence="9" id="KW-1185">Reference proteome</keyword>
<feature type="active site" description="Proton donor" evidence="5">
    <location>
        <position position="114"/>
    </location>
</feature>
<dbReference type="GO" id="GO:0008999">
    <property type="term" value="F:protein-N-terminal-alanine acetyltransferase activity"/>
    <property type="evidence" value="ECO:0007669"/>
    <property type="project" value="UniProtKB-UniRule"/>
</dbReference>
<name>A0A165FBP5_9NEIS</name>
<gene>
    <name evidence="5" type="primary">rimI</name>
    <name evidence="8" type="ORF">AVW16_10105</name>
</gene>
<dbReference type="EMBL" id="LQQU01000017">
    <property type="protein sequence ID" value="KZE32732.1"/>
    <property type="molecule type" value="Genomic_DNA"/>
</dbReference>
<evidence type="ECO:0000256" key="1">
    <source>
        <dbReference type="ARBA" id="ARBA00005395"/>
    </source>
</evidence>
<dbReference type="Pfam" id="PF00583">
    <property type="entry name" value="Acetyltransf_1"/>
    <property type="match status" value="1"/>
</dbReference>
<comment type="similarity">
    <text evidence="1 5 6">Belongs to the acetyltransferase family. RimI subfamily.</text>
</comment>
<feature type="binding site" evidence="5">
    <location>
        <position position="107"/>
    </location>
    <ligand>
        <name>acetyl-CoA</name>
        <dbReference type="ChEBI" id="CHEBI:57288"/>
    </ligand>
</feature>
<proteinExistence type="inferred from homology"/>
<dbReference type="InterPro" id="IPR016181">
    <property type="entry name" value="Acyl_CoA_acyltransferase"/>
</dbReference>
<evidence type="ECO:0000256" key="4">
    <source>
        <dbReference type="ARBA" id="ARBA00023315"/>
    </source>
</evidence>
<dbReference type="NCBIfam" id="TIGR01575">
    <property type="entry name" value="rimI"/>
    <property type="match status" value="1"/>
</dbReference>
<accession>A0A165FBP5</accession>
<organism evidence="8 9">
    <name type="scientific">Crenobacter luteus</name>
    <dbReference type="NCBI Taxonomy" id="1452487"/>
    <lineage>
        <taxon>Bacteria</taxon>
        <taxon>Pseudomonadati</taxon>
        <taxon>Pseudomonadota</taxon>
        <taxon>Betaproteobacteria</taxon>
        <taxon>Neisseriales</taxon>
        <taxon>Neisseriaceae</taxon>
        <taxon>Crenobacter</taxon>
    </lineage>
</organism>